<dbReference type="SUPFAM" id="SSF52096">
    <property type="entry name" value="ClpP/crotonase"/>
    <property type="match status" value="1"/>
</dbReference>
<dbReference type="Proteomes" id="UP000548726">
    <property type="component" value="Unassembled WGS sequence"/>
</dbReference>
<dbReference type="RefSeq" id="WP_086655888.1">
    <property type="nucleotide sequence ID" value="NZ_BLJP01000013.1"/>
</dbReference>
<organism evidence="3 4">
    <name type="scientific">Acetobacter persici</name>
    <dbReference type="NCBI Taxonomy" id="1076596"/>
    <lineage>
        <taxon>Bacteria</taxon>
        <taxon>Pseudomonadati</taxon>
        <taxon>Pseudomonadota</taxon>
        <taxon>Alphaproteobacteria</taxon>
        <taxon>Acetobacterales</taxon>
        <taxon>Acetobacteraceae</taxon>
        <taxon>Acetobacter</taxon>
    </lineage>
</organism>
<keyword evidence="1" id="KW-0732">Signal</keyword>
<dbReference type="InterPro" id="IPR005151">
    <property type="entry name" value="Tail-specific_protease"/>
</dbReference>
<keyword evidence="4" id="KW-1185">Reference proteome</keyword>
<dbReference type="EMBL" id="BLJP01000013">
    <property type="protein sequence ID" value="GFE94473.1"/>
    <property type="molecule type" value="Genomic_DNA"/>
</dbReference>
<evidence type="ECO:0000259" key="2">
    <source>
        <dbReference type="SMART" id="SM00245"/>
    </source>
</evidence>
<dbReference type="PANTHER" id="PTHR32060">
    <property type="entry name" value="TAIL-SPECIFIC PROTEASE"/>
    <property type="match status" value="1"/>
</dbReference>
<gene>
    <name evidence="3" type="ORF">DmAi_25320</name>
</gene>
<accession>A0A6V8IA59</accession>
<dbReference type="InterPro" id="IPR029045">
    <property type="entry name" value="ClpP/crotonase-like_dom_sf"/>
</dbReference>
<feature type="domain" description="Tail specific protease" evidence="2">
    <location>
        <begin position="232"/>
        <end position="439"/>
    </location>
</feature>
<dbReference type="CDD" id="cd06567">
    <property type="entry name" value="Peptidase_S41"/>
    <property type="match status" value="1"/>
</dbReference>
<protein>
    <recommendedName>
        <fullName evidence="2">Tail specific protease domain-containing protein</fullName>
    </recommendedName>
</protein>
<dbReference type="Pfam" id="PF03572">
    <property type="entry name" value="Peptidase_S41"/>
    <property type="match status" value="1"/>
</dbReference>
<evidence type="ECO:0000313" key="3">
    <source>
        <dbReference type="EMBL" id="GFE94473.1"/>
    </source>
</evidence>
<reference evidence="3 4" key="1">
    <citation type="journal article" date="2020" name="Cell Rep.">
        <title>Local necrotic cells trigger systemic immune activation via gut microbiome dysbiosis in Drosophila.</title>
        <authorList>
            <person name="Kosakamoto H."/>
            <person name="Yamauchi T."/>
            <person name="Akuzawa-Tokita Y."/>
            <person name="Nishimura K."/>
            <person name="Soga T."/>
            <person name="Murakami T."/>
            <person name="Mori H."/>
            <person name="Yamamoto K."/>
            <person name="Miyazaki R."/>
            <person name="Koto A."/>
            <person name="Miura M."/>
            <person name="Obata F."/>
        </authorList>
    </citation>
    <scope>NUCLEOTIDE SEQUENCE [LARGE SCALE GENOMIC DNA]</scope>
    <source>
        <strain evidence="3 4">Ai</strain>
    </source>
</reference>
<dbReference type="GO" id="GO:0004175">
    <property type="term" value="F:endopeptidase activity"/>
    <property type="evidence" value="ECO:0007669"/>
    <property type="project" value="TreeGrafter"/>
</dbReference>
<dbReference type="AlphaFoldDB" id="A0A6V8IA59"/>
<evidence type="ECO:0000313" key="4">
    <source>
        <dbReference type="Proteomes" id="UP000548726"/>
    </source>
</evidence>
<dbReference type="GO" id="GO:0008236">
    <property type="term" value="F:serine-type peptidase activity"/>
    <property type="evidence" value="ECO:0007669"/>
    <property type="project" value="InterPro"/>
</dbReference>
<dbReference type="Gene3D" id="3.90.226.10">
    <property type="entry name" value="2-enoyl-CoA Hydratase, Chain A, domain 1"/>
    <property type="match status" value="1"/>
</dbReference>
<dbReference type="OrthoDB" id="7314861at2"/>
<feature type="signal peptide" evidence="1">
    <location>
        <begin position="1"/>
        <end position="22"/>
    </location>
</feature>
<dbReference type="PANTHER" id="PTHR32060:SF30">
    <property type="entry name" value="CARBOXY-TERMINAL PROCESSING PROTEASE CTPA"/>
    <property type="match status" value="1"/>
</dbReference>
<dbReference type="GO" id="GO:0006508">
    <property type="term" value="P:proteolysis"/>
    <property type="evidence" value="ECO:0007669"/>
    <property type="project" value="InterPro"/>
</dbReference>
<proteinExistence type="predicted"/>
<name>A0A6V8IA59_9PROT</name>
<comment type="caution">
    <text evidence="3">The sequence shown here is derived from an EMBL/GenBank/DDBJ whole genome shotgun (WGS) entry which is preliminary data.</text>
</comment>
<dbReference type="GO" id="GO:0007165">
    <property type="term" value="P:signal transduction"/>
    <property type="evidence" value="ECO:0007669"/>
    <property type="project" value="TreeGrafter"/>
</dbReference>
<dbReference type="GO" id="GO:0030288">
    <property type="term" value="C:outer membrane-bounded periplasmic space"/>
    <property type="evidence" value="ECO:0007669"/>
    <property type="project" value="TreeGrafter"/>
</dbReference>
<dbReference type="SMART" id="SM00245">
    <property type="entry name" value="TSPc"/>
    <property type="match status" value="1"/>
</dbReference>
<evidence type="ECO:0000256" key="1">
    <source>
        <dbReference type="SAM" id="SignalP"/>
    </source>
</evidence>
<feature type="chain" id="PRO_5027616435" description="Tail specific protease domain-containing protein" evidence="1">
    <location>
        <begin position="23"/>
        <end position="460"/>
    </location>
</feature>
<sequence>MNTQVFLLCAAVLLLAPARGFAAPARETLFDPQHQFTLSAGTGCADGGPGITLQSATASPHQFAATRTELPAEKMRNTTLQLQATLHVRAVQTGAGLWVGLYDGTQQSVLRNTQKDPVRGEGLTRTQTITLWVPPQTTRIVYGVTLQGTGSVTACGLRMEAPAPAENREASESSLPVRTMRFVLDTVRERALHSAAIDWSTRTPALLDLARHASEDDLYAEMRHLLADLHDGHSFILPPTRARRLSERPATLPVFTKLSSDIGMISVPDFTSHSPEAMTAFSAAGHTIFAQAPDMRGWIVDLRADRGGNMWAMLGILKPLLGSGDLGVFEDRTGQRSRPWRAEKQGSEQVQATGQDLARVPVAVLIGPQTASAGEAVAIALKGRPQTRFFGRATHGQTTGNTTFTLPDGGMLALATEHECDRTGQCYEGPVQPDDVQADPDAALRAAEEWMQKSVPQTLQ</sequence>